<comment type="caution">
    <text evidence="2">The sequence shown here is derived from an EMBL/GenBank/DDBJ whole genome shotgun (WGS) entry which is preliminary data.</text>
</comment>
<dbReference type="Gene3D" id="3.30.2310.20">
    <property type="entry name" value="RelE-like"/>
    <property type="match status" value="1"/>
</dbReference>
<dbReference type="NCBIfam" id="TIGR02385">
    <property type="entry name" value="RelE_StbE"/>
    <property type="match status" value="1"/>
</dbReference>
<dbReference type="AlphaFoldDB" id="A0A3M9NS69"/>
<reference evidence="2 3" key="1">
    <citation type="submission" date="2018-11" db="EMBL/GenBank/DDBJ databases">
        <title>Draft genome sequence of Ferruginibacter sp. BO-59.</title>
        <authorList>
            <person name="Im W.T."/>
        </authorList>
    </citation>
    <scope>NUCLEOTIDE SEQUENCE [LARGE SCALE GENOMIC DNA]</scope>
    <source>
        <strain evidence="2 3">BO-59</strain>
    </source>
</reference>
<sequence>MAEKVGWSLRAQNDRKKIFSYWNKRNKSNNYSIRLNRLFIEATKAISDYPKIGKITERENIRIKIVRDYLIVYKELENKIEVLTIFSSHQNPAKLKF</sequence>
<gene>
    <name evidence="2" type="ORF">EFY79_01755</name>
</gene>
<proteinExistence type="predicted"/>
<evidence type="ECO:0000256" key="1">
    <source>
        <dbReference type="ARBA" id="ARBA00022649"/>
    </source>
</evidence>
<dbReference type="RefSeq" id="WP_123118943.1">
    <property type="nucleotide sequence ID" value="NZ_RJJR01000001.1"/>
</dbReference>
<dbReference type="EMBL" id="RJJR01000001">
    <property type="protein sequence ID" value="RNI40053.1"/>
    <property type="molecule type" value="Genomic_DNA"/>
</dbReference>
<protein>
    <submittedName>
        <fullName evidence="2">Type II toxin-antitoxin system RelE/ParE family toxin</fullName>
    </submittedName>
</protein>
<accession>A0A3M9NS69</accession>
<evidence type="ECO:0000313" key="2">
    <source>
        <dbReference type="EMBL" id="RNI40053.1"/>
    </source>
</evidence>
<evidence type="ECO:0000313" key="3">
    <source>
        <dbReference type="Proteomes" id="UP000267223"/>
    </source>
</evidence>
<dbReference type="Proteomes" id="UP000267223">
    <property type="component" value="Unassembled WGS sequence"/>
</dbReference>
<keyword evidence="3" id="KW-1185">Reference proteome</keyword>
<dbReference type="Pfam" id="PF05016">
    <property type="entry name" value="ParE_toxin"/>
    <property type="match status" value="1"/>
</dbReference>
<organism evidence="2 3">
    <name type="scientific">Hanamia caeni</name>
    <dbReference type="NCBI Taxonomy" id="2294116"/>
    <lineage>
        <taxon>Bacteria</taxon>
        <taxon>Pseudomonadati</taxon>
        <taxon>Bacteroidota</taxon>
        <taxon>Chitinophagia</taxon>
        <taxon>Chitinophagales</taxon>
        <taxon>Chitinophagaceae</taxon>
        <taxon>Hanamia</taxon>
    </lineage>
</organism>
<name>A0A3M9NS69_9BACT</name>
<keyword evidence="1" id="KW-1277">Toxin-antitoxin system</keyword>
<dbReference type="InterPro" id="IPR035093">
    <property type="entry name" value="RelE/ParE_toxin_dom_sf"/>
</dbReference>
<dbReference type="InterPro" id="IPR007712">
    <property type="entry name" value="RelE/ParE_toxin"/>
</dbReference>
<dbReference type="OrthoDB" id="1098070at2"/>